<evidence type="ECO:0000313" key="3">
    <source>
        <dbReference type="Proteomes" id="UP000241462"/>
    </source>
</evidence>
<gene>
    <name evidence="2" type="ORF">BD289DRAFT_217366</name>
</gene>
<dbReference type="InParanoid" id="A0A2T3ABD4"/>
<organism evidence="2 3">
    <name type="scientific">Coniella lustricola</name>
    <dbReference type="NCBI Taxonomy" id="2025994"/>
    <lineage>
        <taxon>Eukaryota</taxon>
        <taxon>Fungi</taxon>
        <taxon>Dikarya</taxon>
        <taxon>Ascomycota</taxon>
        <taxon>Pezizomycotina</taxon>
        <taxon>Sordariomycetes</taxon>
        <taxon>Sordariomycetidae</taxon>
        <taxon>Diaporthales</taxon>
        <taxon>Schizoparmaceae</taxon>
        <taxon>Coniella</taxon>
    </lineage>
</organism>
<dbReference type="Proteomes" id="UP000241462">
    <property type="component" value="Unassembled WGS sequence"/>
</dbReference>
<evidence type="ECO:0000256" key="1">
    <source>
        <dbReference type="SAM" id="SignalP"/>
    </source>
</evidence>
<keyword evidence="1" id="KW-0732">Signal</keyword>
<sequence>MSKPPSLGLIFLLLDHLVDVSSVKSSVSISDCARLSVPAPTVTTQHPKKLRAAVVPDQKDFCHSCFWRILTAVTQRSGPALLDSLHTQRNHLRVMMAVVSVLAIVMQEACRP</sequence>
<reference evidence="2 3" key="1">
    <citation type="journal article" date="2018" name="Mycol. Prog.">
        <title>Coniella lustricola, a new species from submerged detritus.</title>
        <authorList>
            <person name="Raudabaugh D.B."/>
            <person name="Iturriaga T."/>
            <person name="Carver A."/>
            <person name="Mondo S."/>
            <person name="Pangilinan J."/>
            <person name="Lipzen A."/>
            <person name="He G."/>
            <person name="Amirebrahimi M."/>
            <person name="Grigoriev I.V."/>
            <person name="Miller A.N."/>
        </authorList>
    </citation>
    <scope>NUCLEOTIDE SEQUENCE [LARGE SCALE GENOMIC DNA]</scope>
    <source>
        <strain evidence="2 3">B22-T-1</strain>
    </source>
</reference>
<evidence type="ECO:0008006" key="4">
    <source>
        <dbReference type="Google" id="ProtNLM"/>
    </source>
</evidence>
<protein>
    <recommendedName>
        <fullName evidence="4">Secreted protein</fullName>
    </recommendedName>
</protein>
<feature type="signal peptide" evidence="1">
    <location>
        <begin position="1"/>
        <end position="22"/>
    </location>
</feature>
<feature type="chain" id="PRO_5015541934" description="Secreted protein" evidence="1">
    <location>
        <begin position="23"/>
        <end position="112"/>
    </location>
</feature>
<proteinExistence type="predicted"/>
<name>A0A2T3ABD4_9PEZI</name>
<dbReference type="AlphaFoldDB" id="A0A2T3ABD4"/>
<dbReference type="EMBL" id="KZ678420">
    <property type="protein sequence ID" value="PSR90411.1"/>
    <property type="molecule type" value="Genomic_DNA"/>
</dbReference>
<accession>A0A2T3ABD4</accession>
<keyword evidence="3" id="KW-1185">Reference proteome</keyword>
<evidence type="ECO:0000313" key="2">
    <source>
        <dbReference type="EMBL" id="PSR90411.1"/>
    </source>
</evidence>